<organism evidence="2">
    <name type="scientific">Paraprevotella clara</name>
    <dbReference type="NCBI Taxonomy" id="454154"/>
    <lineage>
        <taxon>Bacteria</taxon>
        <taxon>Pseudomonadati</taxon>
        <taxon>Bacteroidota</taxon>
        <taxon>Bacteroidia</taxon>
        <taxon>Bacteroidales</taxon>
        <taxon>Prevotellaceae</taxon>
        <taxon>Paraprevotella</taxon>
    </lineage>
</organism>
<proteinExistence type="predicted"/>
<evidence type="ECO:0000313" key="2">
    <source>
        <dbReference type="EMBL" id="VYU46891.1"/>
    </source>
</evidence>
<feature type="region of interest" description="Disordered" evidence="1">
    <location>
        <begin position="1"/>
        <end position="49"/>
    </location>
</feature>
<accession>A0A6N3F4K3</accession>
<name>A0A6N3F4K3_9BACT</name>
<protein>
    <submittedName>
        <fullName evidence="2">Uncharacterized protein</fullName>
    </submittedName>
</protein>
<reference evidence="2" key="1">
    <citation type="submission" date="2019-11" db="EMBL/GenBank/DDBJ databases">
        <authorList>
            <person name="Feng L."/>
        </authorList>
    </citation>
    <scope>NUCLEOTIDE SEQUENCE</scope>
    <source>
        <strain evidence="2">PclaraLFYP37</strain>
    </source>
</reference>
<dbReference type="AlphaFoldDB" id="A0A6N3F4K3"/>
<evidence type="ECO:0000256" key="1">
    <source>
        <dbReference type="SAM" id="MobiDB-lite"/>
    </source>
</evidence>
<gene>
    <name evidence="2" type="ORF">PCLFYP37_03016</name>
</gene>
<sequence>MFPASQIAMVGNSKRQSATLPQKRRLTIGKNPASARHEIENKTLSLFSD</sequence>
<dbReference type="EMBL" id="CACRUT010000016">
    <property type="protein sequence ID" value="VYU46891.1"/>
    <property type="molecule type" value="Genomic_DNA"/>
</dbReference>